<accession>A0ABD1GED2</accession>
<evidence type="ECO:0000256" key="2">
    <source>
        <dbReference type="ARBA" id="ARBA00004141"/>
    </source>
</evidence>
<evidence type="ECO:0000256" key="14">
    <source>
        <dbReference type="ARBA" id="ARBA00048586"/>
    </source>
</evidence>
<dbReference type="PANTHER" id="PTHR14269:SF62">
    <property type="entry name" value="CDP-DIACYLGLYCEROL--GLYCEROL-3-PHOSPHATE 3-PHOSPHATIDYLTRANSFERASE 1, CHLOROPLASTIC"/>
    <property type="match status" value="1"/>
</dbReference>
<evidence type="ECO:0000256" key="6">
    <source>
        <dbReference type="ARBA" id="ARBA00022516"/>
    </source>
</evidence>
<evidence type="ECO:0000256" key="1">
    <source>
        <dbReference type="ARBA" id="ARBA00001936"/>
    </source>
</evidence>
<evidence type="ECO:0000256" key="13">
    <source>
        <dbReference type="ARBA" id="ARBA00023264"/>
    </source>
</evidence>
<dbReference type="PROSITE" id="PS00379">
    <property type="entry name" value="CDP_ALCOHOL_P_TRANSF"/>
    <property type="match status" value="1"/>
</dbReference>
<dbReference type="GO" id="GO:0005737">
    <property type="term" value="C:cytoplasm"/>
    <property type="evidence" value="ECO:0007669"/>
    <property type="project" value="UniProtKB-ARBA"/>
</dbReference>
<dbReference type="FunFam" id="1.20.120.1760:FF:000008">
    <property type="entry name" value="CDP-diacylglycerol--glycerol-3-phosphate 3-phosphatidyltransferase 2"/>
    <property type="match status" value="1"/>
</dbReference>
<comment type="similarity">
    <text evidence="4 15">Belongs to the CDP-alcohol phosphatidyltransferase class-I family.</text>
</comment>
<dbReference type="InterPro" id="IPR050324">
    <property type="entry name" value="CDP-alcohol_PTase-I"/>
</dbReference>
<feature type="transmembrane region" description="Helical" evidence="17">
    <location>
        <begin position="307"/>
        <end position="324"/>
    </location>
</feature>
<dbReference type="PANTHER" id="PTHR14269">
    <property type="entry name" value="CDP-DIACYLGLYCEROL--GLYCEROL-3-PHOSPHATE 3-PHOSPHATIDYLTRANSFERASE-RELATED"/>
    <property type="match status" value="1"/>
</dbReference>
<evidence type="ECO:0000313" key="19">
    <source>
        <dbReference type="Proteomes" id="UP001567538"/>
    </source>
</evidence>
<dbReference type="GO" id="GO:0030145">
    <property type="term" value="F:manganese ion binding"/>
    <property type="evidence" value="ECO:0007669"/>
    <property type="project" value="UniProtKB-ARBA"/>
</dbReference>
<dbReference type="GO" id="GO:0045995">
    <property type="term" value="P:regulation of embryonic development"/>
    <property type="evidence" value="ECO:0007669"/>
    <property type="project" value="UniProtKB-ARBA"/>
</dbReference>
<comment type="subcellular location">
    <subcellularLocation>
        <location evidence="2">Membrane</location>
        <topology evidence="2">Multi-pass membrane protein</topology>
    </subcellularLocation>
</comment>
<feature type="region of interest" description="Disordered" evidence="16">
    <location>
        <begin position="110"/>
        <end position="132"/>
    </location>
</feature>
<dbReference type="Pfam" id="PF01066">
    <property type="entry name" value="CDP-OH_P_transf"/>
    <property type="match status" value="1"/>
</dbReference>
<comment type="pathway">
    <text evidence="3">Phospholipid metabolism; phosphatidylglycerol biosynthesis; phosphatidylglycerol from CDP-diacylglycerol: step 1/2.</text>
</comment>
<dbReference type="EC" id="2.7.8.5" evidence="5"/>
<dbReference type="EMBL" id="JBEAFC010000009">
    <property type="protein sequence ID" value="KAL1542490.1"/>
    <property type="molecule type" value="Genomic_DNA"/>
</dbReference>
<evidence type="ECO:0000256" key="15">
    <source>
        <dbReference type="RuleBase" id="RU003750"/>
    </source>
</evidence>
<keyword evidence="6" id="KW-0444">Lipid biosynthesis</keyword>
<sequence length="333" mass="36629">MPSALKLTNFFFLHAHKPYRLLANLSPPSHAAVDSRNIPRLSYLSSWRCRTTTLFHTPTRVSPTLEFSRGRNHGQNLCFYASDSGKYGHFDRGRSDNLGTPMEAAVDGKVETEAREESELPPPPLSHGEKLPRKSSKLLTLPTILTIGRVAAIPILVYTFYVESWWGPSATVGIFVAAATTDWLDGFLARKMKLGTPFGAFLDPVADKLMVATTLILLCTKPLDAGIFGHEPWLLTVPATAIICREITMSAVREWAASRDKKLLEAVAVNNLGKWKTASQMSALTILLAAGHASLVGDGILVSSGVVLLYISAWLSLWSMVVYIKKIWRVLIL</sequence>
<dbReference type="AlphaFoldDB" id="A0ABD1GED2"/>
<dbReference type="InterPro" id="IPR043130">
    <property type="entry name" value="CDP-OH_PTrfase_TM_dom"/>
</dbReference>
<comment type="catalytic activity">
    <reaction evidence="14">
        <text>a CDP-1,2-diacyl-sn-glycerol + sn-glycerol 3-phosphate = a 1,2-diacyl-sn-glycero-3-phospho-(1'-sn-glycero-3'-phosphate) + CMP + H(+)</text>
        <dbReference type="Rhea" id="RHEA:12593"/>
        <dbReference type="ChEBI" id="CHEBI:15378"/>
        <dbReference type="ChEBI" id="CHEBI:57597"/>
        <dbReference type="ChEBI" id="CHEBI:58332"/>
        <dbReference type="ChEBI" id="CHEBI:60110"/>
        <dbReference type="ChEBI" id="CHEBI:60377"/>
        <dbReference type="EC" id="2.7.8.5"/>
    </reaction>
</comment>
<evidence type="ECO:0000256" key="17">
    <source>
        <dbReference type="SAM" id="Phobius"/>
    </source>
</evidence>
<keyword evidence="11 17" id="KW-0472">Membrane</keyword>
<evidence type="ECO:0000256" key="10">
    <source>
        <dbReference type="ARBA" id="ARBA00023098"/>
    </source>
</evidence>
<dbReference type="InterPro" id="IPR004570">
    <property type="entry name" value="Phosphatidylglycerol_P_synth"/>
</dbReference>
<proteinExistence type="inferred from homology"/>
<dbReference type="Gene3D" id="1.20.120.1760">
    <property type="match status" value="1"/>
</dbReference>
<dbReference type="NCBIfam" id="TIGR00560">
    <property type="entry name" value="pgsA"/>
    <property type="match status" value="1"/>
</dbReference>
<keyword evidence="7 15" id="KW-0808">Transferase</keyword>
<reference evidence="18 19" key="1">
    <citation type="submission" date="2024-06" db="EMBL/GenBank/DDBJ databases">
        <title>A chromosome level genome sequence of Diviner's sage (Salvia divinorum).</title>
        <authorList>
            <person name="Ford S.A."/>
            <person name="Ro D.-K."/>
            <person name="Ness R.W."/>
            <person name="Phillips M.A."/>
        </authorList>
    </citation>
    <scope>NUCLEOTIDE SEQUENCE [LARGE SCALE GENOMIC DNA]</scope>
    <source>
        <strain evidence="18">SAF-2024a</strain>
        <tissue evidence="18">Leaf</tissue>
    </source>
</reference>
<evidence type="ECO:0000313" key="18">
    <source>
        <dbReference type="EMBL" id="KAL1542490.1"/>
    </source>
</evidence>
<gene>
    <name evidence="18" type="ORF">AAHA92_26576</name>
</gene>
<keyword evidence="19" id="KW-1185">Reference proteome</keyword>
<evidence type="ECO:0000256" key="7">
    <source>
        <dbReference type="ARBA" id="ARBA00022679"/>
    </source>
</evidence>
<keyword evidence="10" id="KW-0443">Lipid metabolism</keyword>
<evidence type="ECO:0000256" key="9">
    <source>
        <dbReference type="ARBA" id="ARBA00022989"/>
    </source>
</evidence>
<dbReference type="GO" id="GO:0006655">
    <property type="term" value="P:phosphatidylglycerol biosynthetic process"/>
    <property type="evidence" value="ECO:0007669"/>
    <property type="project" value="UniProtKB-ARBA"/>
</dbReference>
<comment type="caution">
    <text evidence="18">The sequence shown here is derived from an EMBL/GenBank/DDBJ whole genome shotgun (WGS) entry which is preliminary data.</text>
</comment>
<protein>
    <recommendedName>
        <fullName evidence="5">CDP-diacylglycerol--glycerol-3-phosphate 1-phosphatidyltransferase</fullName>
        <ecNumber evidence="5">2.7.8.5</ecNumber>
    </recommendedName>
</protein>
<keyword evidence="9 17" id="KW-1133">Transmembrane helix</keyword>
<dbReference type="GO" id="GO:0016020">
    <property type="term" value="C:membrane"/>
    <property type="evidence" value="ECO:0007669"/>
    <property type="project" value="UniProtKB-SubCell"/>
</dbReference>
<evidence type="ECO:0000256" key="12">
    <source>
        <dbReference type="ARBA" id="ARBA00023209"/>
    </source>
</evidence>
<dbReference type="InterPro" id="IPR048254">
    <property type="entry name" value="CDP_ALCOHOL_P_TRANSF_CS"/>
</dbReference>
<dbReference type="GO" id="GO:0008444">
    <property type="term" value="F:CDP-diacylglycerol-glycerol-3-phosphate 3-phosphatidyltransferase activity"/>
    <property type="evidence" value="ECO:0007669"/>
    <property type="project" value="UniProtKB-EC"/>
</dbReference>
<evidence type="ECO:0000256" key="5">
    <source>
        <dbReference type="ARBA" id="ARBA00013170"/>
    </source>
</evidence>
<keyword evidence="8 17" id="KW-0812">Transmembrane</keyword>
<evidence type="ECO:0000256" key="4">
    <source>
        <dbReference type="ARBA" id="ARBA00010441"/>
    </source>
</evidence>
<dbReference type="Proteomes" id="UP001567538">
    <property type="component" value="Unassembled WGS sequence"/>
</dbReference>
<evidence type="ECO:0000256" key="11">
    <source>
        <dbReference type="ARBA" id="ARBA00023136"/>
    </source>
</evidence>
<keyword evidence="13" id="KW-1208">Phospholipid metabolism</keyword>
<dbReference type="InterPro" id="IPR000462">
    <property type="entry name" value="CDP-OH_P_trans"/>
</dbReference>
<organism evidence="18 19">
    <name type="scientific">Salvia divinorum</name>
    <name type="common">Maria pastora</name>
    <name type="synonym">Diviner's sage</name>
    <dbReference type="NCBI Taxonomy" id="28513"/>
    <lineage>
        <taxon>Eukaryota</taxon>
        <taxon>Viridiplantae</taxon>
        <taxon>Streptophyta</taxon>
        <taxon>Embryophyta</taxon>
        <taxon>Tracheophyta</taxon>
        <taxon>Spermatophyta</taxon>
        <taxon>Magnoliopsida</taxon>
        <taxon>eudicotyledons</taxon>
        <taxon>Gunneridae</taxon>
        <taxon>Pentapetalae</taxon>
        <taxon>asterids</taxon>
        <taxon>lamiids</taxon>
        <taxon>Lamiales</taxon>
        <taxon>Lamiaceae</taxon>
        <taxon>Nepetoideae</taxon>
        <taxon>Mentheae</taxon>
        <taxon>Salviinae</taxon>
        <taxon>Salvia</taxon>
        <taxon>Salvia subgen. Calosphace</taxon>
    </lineage>
</organism>
<keyword evidence="12" id="KW-0594">Phospholipid biosynthesis</keyword>
<evidence type="ECO:0000256" key="16">
    <source>
        <dbReference type="SAM" id="MobiDB-lite"/>
    </source>
</evidence>
<name>A0ABD1GED2_SALDI</name>
<evidence type="ECO:0000256" key="8">
    <source>
        <dbReference type="ARBA" id="ARBA00022692"/>
    </source>
</evidence>
<evidence type="ECO:0000256" key="3">
    <source>
        <dbReference type="ARBA" id="ARBA00005042"/>
    </source>
</evidence>
<comment type="cofactor">
    <cofactor evidence="1">
        <name>Mn(2+)</name>
        <dbReference type="ChEBI" id="CHEBI:29035"/>
    </cofactor>
</comment>